<protein>
    <recommendedName>
        <fullName evidence="3">beta-galactosidase</fullName>
        <ecNumber evidence="3">3.2.1.23</ecNumber>
    </recommendedName>
    <alternativeName>
        <fullName evidence="6">Lactase</fullName>
    </alternativeName>
</protein>
<dbReference type="Gene3D" id="2.60.40.10">
    <property type="entry name" value="Immunoglobulins"/>
    <property type="match status" value="2"/>
</dbReference>
<evidence type="ECO:0000256" key="4">
    <source>
        <dbReference type="ARBA" id="ARBA00022801"/>
    </source>
</evidence>
<evidence type="ECO:0000256" key="1">
    <source>
        <dbReference type="ARBA" id="ARBA00001412"/>
    </source>
</evidence>
<dbReference type="Pfam" id="PF02837">
    <property type="entry name" value="Glyco_hydro_2_N"/>
    <property type="match status" value="1"/>
</dbReference>
<dbReference type="Pfam" id="PF00703">
    <property type="entry name" value="Glyco_hydro_2"/>
    <property type="match status" value="1"/>
</dbReference>
<evidence type="ECO:0000259" key="9">
    <source>
        <dbReference type="Pfam" id="PF02836"/>
    </source>
</evidence>
<dbReference type="InterPro" id="IPR006101">
    <property type="entry name" value="Glyco_hydro_2"/>
</dbReference>
<dbReference type="PANTHER" id="PTHR46323:SF2">
    <property type="entry name" value="BETA-GALACTOSIDASE"/>
    <property type="match status" value="1"/>
</dbReference>
<feature type="domain" description="Glycoside hydrolase family 2 catalytic" evidence="9">
    <location>
        <begin position="308"/>
        <end position="430"/>
    </location>
</feature>
<evidence type="ECO:0000313" key="13">
    <source>
        <dbReference type="Proteomes" id="UP000199391"/>
    </source>
</evidence>
<dbReference type="STRING" id="1035707.SAMN05216552_101912"/>
<evidence type="ECO:0000259" key="11">
    <source>
        <dbReference type="Pfam" id="PF02929"/>
    </source>
</evidence>
<dbReference type="InterPro" id="IPR004199">
    <property type="entry name" value="B-gal_small/dom_5"/>
</dbReference>
<dbReference type="OrthoDB" id="53299at2"/>
<dbReference type="SUPFAM" id="SSF74650">
    <property type="entry name" value="Galactose mutarotase-like"/>
    <property type="match status" value="1"/>
</dbReference>
<sequence>MILSASSWLQPACALATAAFVLQSVLPPSSAYAAPAAPQTEIRYLSGLGPKDAVPWEFSVTAGRRAGEWTTIPVPSNWEQHGFGSYDYGEAPKHHSEHGLYRLRFAVPPAWQGRPVRLVFEGVMTDATVKVNGVAAGPTHIGGFYRFGFDVTQLVKYGSSADNLLEVDVAKVSANTATAAAENKGDYWMFGGIFRPVWLEAAPPQSINHTAIDARADGTLTADVTVAGAPAGAVVEGSIHGADGKQVGQPFSATVDGSASKIVLRTRAAAPRLWTAETPNLYTLRLTLRQGGKPLHATQERFGFRTFEVRKGDGLYLNGKRILIKGVNRHSFRPDTGRALTREDSYADARLIKEMNMNTARMSHYPPDPAFMEAADELGLYVLNELSGWQAAHDTETGRRLVKEMITRDVNHPSILFWDNGNEGGWNRAIDGDFALYDPQKRNVLHPWELHGDVDTKHYPNYALLTQRLQGPNLLLPTEFLHGLYDGGGGAGLDDYWNAITASPYGAGGIFWVFADEGIARTDRQGGIDVFSTYAPDGLVGPRHEKEGSFHTVRHLWSPVRIATPALNSGFDGKLALSNHYDFTSLSSTRFSWRLVRFAGPDAAGTAAASGVSVLASGQARGPSVAPGTSGLLDLALPADWRKLGADALQVTAFGPDGKSLWDWSWATPLLAERLDVATEGGAAAALPAPLVDKQAAETRLVAGDVVASFDNATGALRALSRAGKTAQLGNGPRLAYARAKNEAVTEWLPFNRVDTATGVHRLDQVQTASTIEVVVEMTPAIAYASYKLEISADGQRWKPLFEASRRAGDGGRFEFAPQPVMAVRLTGLAGPDGQPLALKSLRLGASPARFPAVASTPAKLASGVEGGARPTAWLEAKGGNGIAEVRWTLHADGTLQLDYRYALDGEFLFHGVTFDHPEAAMKSVRWLGEGPYRSWQNRMHGTTLGVYDSARNDIQQGSSWTYPEFQGYFAGLRWARLETTAGGVTMSTPTAGMYLRIGTPRSDHPYTSAEYPAGDLSFMHAIPAMGSKFVYAERMGPSGRPAYAAGQYAGRVYFRY</sequence>
<evidence type="ECO:0000256" key="5">
    <source>
        <dbReference type="ARBA" id="ARBA00023295"/>
    </source>
</evidence>
<dbReference type="InterPro" id="IPR017853">
    <property type="entry name" value="GH"/>
</dbReference>
<dbReference type="GO" id="GO:0005990">
    <property type="term" value="P:lactose catabolic process"/>
    <property type="evidence" value="ECO:0007669"/>
    <property type="project" value="TreeGrafter"/>
</dbReference>
<keyword evidence="7" id="KW-0732">Signal</keyword>
<dbReference type="InterPro" id="IPR006102">
    <property type="entry name" value="Ig-like_GH2"/>
</dbReference>
<dbReference type="GO" id="GO:0030246">
    <property type="term" value="F:carbohydrate binding"/>
    <property type="evidence" value="ECO:0007669"/>
    <property type="project" value="InterPro"/>
</dbReference>
<feature type="chain" id="PRO_5011550702" description="beta-galactosidase" evidence="7">
    <location>
        <begin position="34"/>
        <end position="1057"/>
    </location>
</feature>
<evidence type="ECO:0000259" key="10">
    <source>
        <dbReference type="Pfam" id="PF02837"/>
    </source>
</evidence>
<dbReference type="InterPro" id="IPR011013">
    <property type="entry name" value="Gal_mutarotase_sf_dom"/>
</dbReference>
<accession>A0A1I7KRV2</accession>
<dbReference type="EC" id="3.2.1.23" evidence="3"/>
<dbReference type="PRINTS" id="PR00132">
    <property type="entry name" value="GLHYDRLASE2"/>
</dbReference>
<dbReference type="RefSeq" id="WP_093557206.1">
    <property type="nucleotide sequence ID" value="NZ_FPBO01000019.1"/>
</dbReference>
<dbReference type="EMBL" id="FPBO01000019">
    <property type="protein sequence ID" value="SFV00128.1"/>
    <property type="molecule type" value="Genomic_DNA"/>
</dbReference>
<dbReference type="GO" id="GO:0009341">
    <property type="term" value="C:beta-galactosidase complex"/>
    <property type="evidence" value="ECO:0007669"/>
    <property type="project" value="InterPro"/>
</dbReference>
<dbReference type="InterPro" id="IPR036156">
    <property type="entry name" value="Beta-gal/glucu_dom_sf"/>
</dbReference>
<comment type="catalytic activity">
    <reaction evidence="1">
        <text>Hydrolysis of terminal non-reducing beta-D-galactose residues in beta-D-galactosides.</text>
        <dbReference type="EC" id="3.2.1.23"/>
    </reaction>
</comment>
<dbReference type="InterPro" id="IPR008979">
    <property type="entry name" value="Galactose-bd-like_sf"/>
</dbReference>
<dbReference type="InterPro" id="IPR006103">
    <property type="entry name" value="Glyco_hydro_2_cat"/>
</dbReference>
<dbReference type="Gene3D" id="3.20.20.80">
    <property type="entry name" value="Glycosidases"/>
    <property type="match status" value="1"/>
</dbReference>
<reference evidence="13" key="1">
    <citation type="submission" date="2016-10" db="EMBL/GenBank/DDBJ databases">
        <authorList>
            <person name="Varghese N."/>
            <person name="Submissions S."/>
        </authorList>
    </citation>
    <scope>NUCLEOTIDE SEQUENCE [LARGE SCALE GENOMIC DNA]</scope>
    <source>
        <strain evidence="13">CGMCC 1.11014</strain>
    </source>
</reference>
<name>A0A1I7KRV2_9BURK</name>
<feature type="domain" description="Beta galactosidase small chain/" evidence="11">
    <location>
        <begin position="884"/>
        <end position="983"/>
    </location>
</feature>
<dbReference type="InterPro" id="IPR013783">
    <property type="entry name" value="Ig-like_fold"/>
</dbReference>
<evidence type="ECO:0000313" key="12">
    <source>
        <dbReference type="EMBL" id="SFV00128.1"/>
    </source>
</evidence>
<gene>
    <name evidence="12" type="ORF">SAMN05216552_101912</name>
</gene>
<evidence type="ECO:0000259" key="8">
    <source>
        <dbReference type="Pfam" id="PF00703"/>
    </source>
</evidence>
<keyword evidence="5" id="KW-0326">Glycosidase</keyword>
<comment type="similarity">
    <text evidence="2">Belongs to the glycosyl hydrolase 2 family.</text>
</comment>
<proteinExistence type="inferred from homology"/>
<feature type="signal peptide" evidence="7">
    <location>
        <begin position="1"/>
        <end position="33"/>
    </location>
</feature>
<dbReference type="Proteomes" id="UP000199391">
    <property type="component" value="Unassembled WGS sequence"/>
</dbReference>
<dbReference type="InterPro" id="IPR014718">
    <property type="entry name" value="GH-type_carb-bd"/>
</dbReference>
<organism evidence="12 13">
    <name type="scientific">Pseudoduganella namucuonensis</name>
    <dbReference type="NCBI Taxonomy" id="1035707"/>
    <lineage>
        <taxon>Bacteria</taxon>
        <taxon>Pseudomonadati</taxon>
        <taxon>Pseudomonadota</taxon>
        <taxon>Betaproteobacteria</taxon>
        <taxon>Burkholderiales</taxon>
        <taxon>Oxalobacteraceae</taxon>
        <taxon>Telluria group</taxon>
        <taxon>Pseudoduganella</taxon>
    </lineage>
</organism>
<dbReference type="Pfam" id="PF02929">
    <property type="entry name" value="Bgal_small_N"/>
    <property type="match status" value="1"/>
</dbReference>
<dbReference type="Gene3D" id="2.70.98.10">
    <property type="match status" value="1"/>
</dbReference>
<dbReference type="GO" id="GO:0004565">
    <property type="term" value="F:beta-galactosidase activity"/>
    <property type="evidence" value="ECO:0007669"/>
    <property type="project" value="UniProtKB-EC"/>
</dbReference>
<dbReference type="InterPro" id="IPR050347">
    <property type="entry name" value="Bact_Beta-galactosidase"/>
</dbReference>
<dbReference type="InterPro" id="IPR006104">
    <property type="entry name" value="Glyco_hydro_2_N"/>
</dbReference>
<dbReference type="PANTHER" id="PTHR46323">
    <property type="entry name" value="BETA-GALACTOSIDASE"/>
    <property type="match status" value="1"/>
</dbReference>
<dbReference type="SUPFAM" id="SSF51445">
    <property type="entry name" value="(Trans)glycosidases"/>
    <property type="match status" value="1"/>
</dbReference>
<evidence type="ECO:0000256" key="7">
    <source>
        <dbReference type="SAM" id="SignalP"/>
    </source>
</evidence>
<evidence type="ECO:0000256" key="2">
    <source>
        <dbReference type="ARBA" id="ARBA00007401"/>
    </source>
</evidence>
<evidence type="ECO:0000256" key="6">
    <source>
        <dbReference type="ARBA" id="ARBA00032230"/>
    </source>
</evidence>
<dbReference type="AlphaFoldDB" id="A0A1I7KRV2"/>
<dbReference type="SUPFAM" id="SSF49303">
    <property type="entry name" value="beta-Galactosidase/glucuronidase domain"/>
    <property type="match status" value="2"/>
</dbReference>
<evidence type="ECO:0000256" key="3">
    <source>
        <dbReference type="ARBA" id="ARBA00012756"/>
    </source>
</evidence>
<feature type="domain" description="Glycoside hydrolase family 2 immunoglobulin-like beta-sandwich" evidence="8">
    <location>
        <begin position="212"/>
        <end position="305"/>
    </location>
</feature>
<keyword evidence="4" id="KW-0378">Hydrolase</keyword>
<dbReference type="Gene3D" id="2.60.120.260">
    <property type="entry name" value="Galactose-binding domain-like"/>
    <property type="match status" value="1"/>
</dbReference>
<dbReference type="Pfam" id="PF02836">
    <property type="entry name" value="Glyco_hydro_2_C"/>
    <property type="match status" value="1"/>
</dbReference>
<keyword evidence="13" id="KW-1185">Reference proteome</keyword>
<dbReference type="SUPFAM" id="SSF49785">
    <property type="entry name" value="Galactose-binding domain-like"/>
    <property type="match status" value="1"/>
</dbReference>
<feature type="domain" description="Glycosyl hydrolases family 2 sugar binding" evidence="10">
    <location>
        <begin position="68"/>
        <end position="203"/>
    </location>
</feature>